<accession>A0A210QFV6</accession>
<dbReference type="PANTHER" id="PTHR33480">
    <property type="entry name" value="SET DOMAIN-CONTAINING PROTEIN-RELATED"/>
    <property type="match status" value="1"/>
</dbReference>
<proteinExistence type="predicted"/>
<evidence type="ECO:0000313" key="2">
    <source>
        <dbReference type="EMBL" id="OWF47589.1"/>
    </source>
</evidence>
<feature type="region of interest" description="Disordered" evidence="1">
    <location>
        <begin position="242"/>
        <end position="282"/>
    </location>
</feature>
<dbReference type="AlphaFoldDB" id="A0A210QFV6"/>
<comment type="caution">
    <text evidence="2">The sequence shown here is derived from an EMBL/GenBank/DDBJ whole genome shotgun (WGS) entry which is preliminary data.</text>
</comment>
<evidence type="ECO:0000256" key="1">
    <source>
        <dbReference type="SAM" id="MobiDB-lite"/>
    </source>
</evidence>
<dbReference type="OrthoDB" id="10059338at2759"/>
<keyword evidence="3" id="KW-1185">Reference proteome</keyword>
<protein>
    <submittedName>
        <fullName evidence="2">Uncharacterized protein</fullName>
    </submittedName>
</protein>
<name>A0A210QFV6_MIZYE</name>
<reference evidence="2 3" key="1">
    <citation type="journal article" date="2017" name="Nat. Ecol. Evol.">
        <title>Scallop genome provides insights into evolution of bilaterian karyotype and development.</title>
        <authorList>
            <person name="Wang S."/>
            <person name="Zhang J."/>
            <person name="Jiao W."/>
            <person name="Li J."/>
            <person name="Xun X."/>
            <person name="Sun Y."/>
            <person name="Guo X."/>
            <person name="Huan P."/>
            <person name="Dong B."/>
            <person name="Zhang L."/>
            <person name="Hu X."/>
            <person name="Sun X."/>
            <person name="Wang J."/>
            <person name="Zhao C."/>
            <person name="Wang Y."/>
            <person name="Wang D."/>
            <person name="Huang X."/>
            <person name="Wang R."/>
            <person name="Lv J."/>
            <person name="Li Y."/>
            <person name="Zhang Z."/>
            <person name="Liu B."/>
            <person name="Lu W."/>
            <person name="Hui Y."/>
            <person name="Liang J."/>
            <person name="Zhou Z."/>
            <person name="Hou R."/>
            <person name="Li X."/>
            <person name="Liu Y."/>
            <person name="Li H."/>
            <person name="Ning X."/>
            <person name="Lin Y."/>
            <person name="Zhao L."/>
            <person name="Xing Q."/>
            <person name="Dou J."/>
            <person name="Li Y."/>
            <person name="Mao J."/>
            <person name="Guo H."/>
            <person name="Dou H."/>
            <person name="Li T."/>
            <person name="Mu C."/>
            <person name="Jiang W."/>
            <person name="Fu Q."/>
            <person name="Fu X."/>
            <person name="Miao Y."/>
            <person name="Liu J."/>
            <person name="Yu Q."/>
            <person name="Li R."/>
            <person name="Liao H."/>
            <person name="Li X."/>
            <person name="Kong Y."/>
            <person name="Jiang Z."/>
            <person name="Chourrout D."/>
            <person name="Li R."/>
            <person name="Bao Z."/>
        </authorList>
    </citation>
    <scope>NUCLEOTIDE SEQUENCE [LARGE SCALE GENOMIC DNA]</scope>
    <source>
        <strain evidence="2 3">PY_sf001</strain>
    </source>
</reference>
<dbReference type="Proteomes" id="UP000242188">
    <property type="component" value="Unassembled WGS sequence"/>
</dbReference>
<dbReference type="EMBL" id="NEDP02003858">
    <property type="protein sequence ID" value="OWF47589.1"/>
    <property type="molecule type" value="Genomic_DNA"/>
</dbReference>
<gene>
    <name evidence="2" type="ORF">KP79_PYT06792</name>
</gene>
<evidence type="ECO:0000313" key="3">
    <source>
        <dbReference type="Proteomes" id="UP000242188"/>
    </source>
</evidence>
<organism evidence="2 3">
    <name type="scientific">Mizuhopecten yessoensis</name>
    <name type="common">Japanese scallop</name>
    <name type="synonym">Patinopecten yessoensis</name>
    <dbReference type="NCBI Taxonomy" id="6573"/>
    <lineage>
        <taxon>Eukaryota</taxon>
        <taxon>Metazoa</taxon>
        <taxon>Spiralia</taxon>
        <taxon>Lophotrochozoa</taxon>
        <taxon>Mollusca</taxon>
        <taxon>Bivalvia</taxon>
        <taxon>Autobranchia</taxon>
        <taxon>Pteriomorphia</taxon>
        <taxon>Pectinida</taxon>
        <taxon>Pectinoidea</taxon>
        <taxon>Pectinidae</taxon>
        <taxon>Mizuhopecten</taxon>
    </lineage>
</organism>
<feature type="compositionally biased region" description="Basic residues" evidence="1">
    <location>
        <begin position="250"/>
        <end position="259"/>
    </location>
</feature>
<sequence>MLLLLEARQETETNKDFYEFIIFPMLHDDVSKCVKTDPLIQKLGKVLFHRLGKERGADIRGRLRNLARLLMELKKHGPNQSLTLVDFIKPSALDECITATRNICGVAGSKTLNGTQKLLKPALTSKLGELLKKVAALKRAQSIRSVDETKRKESEDFITLFDAEWTDEISSIARQSSSEAKYNKKDTLPLTRDLIKLKKHLDDQILILLKKLEGGKETERGTVRKLAEILLAKIISFNKRTSKNDERRPKVIKKRKPVVKRSAASVSEQSDSDQDAENKGIK</sequence>